<keyword evidence="7" id="KW-0539">Nucleus</keyword>
<evidence type="ECO:0000256" key="1">
    <source>
        <dbReference type="ARBA" id="ARBA00001968"/>
    </source>
</evidence>
<keyword evidence="6" id="KW-0378">Hydrolase</keyword>
<dbReference type="Pfam" id="PF13359">
    <property type="entry name" value="DDE_Tnp_4"/>
    <property type="match status" value="1"/>
</dbReference>
<keyword evidence="4" id="KW-0540">Nuclease</keyword>
<dbReference type="GO" id="GO:0046872">
    <property type="term" value="F:metal ion binding"/>
    <property type="evidence" value="ECO:0007669"/>
    <property type="project" value="UniProtKB-KW"/>
</dbReference>
<organism evidence="9 10">
    <name type="scientific">Branchiostoma floridae</name>
    <name type="common">Florida lancelet</name>
    <name type="synonym">Amphioxus</name>
    <dbReference type="NCBI Taxonomy" id="7739"/>
    <lineage>
        <taxon>Eukaryota</taxon>
        <taxon>Metazoa</taxon>
        <taxon>Chordata</taxon>
        <taxon>Cephalochordata</taxon>
        <taxon>Leptocardii</taxon>
        <taxon>Amphioxiformes</taxon>
        <taxon>Branchiostomatidae</taxon>
        <taxon>Branchiostoma</taxon>
    </lineage>
</organism>
<dbReference type="RefSeq" id="XP_035679999.1">
    <property type="nucleotide sequence ID" value="XM_035824106.1"/>
</dbReference>
<dbReference type="Proteomes" id="UP000001554">
    <property type="component" value="Chromosome 6"/>
</dbReference>
<dbReference type="KEGG" id="bfo:118418260"/>
<reference evidence="9" key="1">
    <citation type="journal article" date="2020" name="Nat. Ecol. Evol.">
        <title>Deeply conserved synteny resolves early events in vertebrate evolution.</title>
        <authorList>
            <person name="Simakov O."/>
            <person name="Marletaz F."/>
            <person name="Yue J.X."/>
            <person name="O'Connell B."/>
            <person name="Jenkins J."/>
            <person name="Brandt A."/>
            <person name="Calef R."/>
            <person name="Tung C.H."/>
            <person name="Huang T.K."/>
            <person name="Schmutz J."/>
            <person name="Satoh N."/>
            <person name="Yu J.K."/>
            <person name="Putnam N.H."/>
            <person name="Green R.E."/>
            <person name="Rokhsar D.S."/>
        </authorList>
    </citation>
    <scope>NUCLEOTIDE SEQUENCE [LARGE SCALE GENOMIC DNA]</scope>
    <source>
        <strain evidence="9">S238N-H82</strain>
    </source>
</reference>
<dbReference type="PANTHER" id="PTHR22930">
    <property type="match status" value="1"/>
</dbReference>
<evidence type="ECO:0000256" key="6">
    <source>
        <dbReference type="ARBA" id="ARBA00022801"/>
    </source>
</evidence>
<protein>
    <submittedName>
        <fullName evidence="10">Protein ALP1-like</fullName>
    </submittedName>
</protein>
<dbReference type="GO" id="GO:0004518">
    <property type="term" value="F:nuclease activity"/>
    <property type="evidence" value="ECO:0007669"/>
    <property type="project" value="UniProtKB-KW"/>
</dbReference>
<dbReference type="GO" id="GO:0016787">
    <property type="term" value="F:hydrolase activity"/>
    <property type="evidence" value="ECO:0007669"/>
    <property type="project" value="UniProtKB-KW"/>
</dbReference>
<dbReference type="OrthoDB" id="5973903at2759"/>
<dbReference type="AlphaFoldDB" id="A0A9J7MVB0"/>
<dbReference type="GO" id="GO:0005634">
    <property type="term" value="C:nucleus"/>
    <property type="evidence" value="ECO:0007669"/>
    <property type="project" value="UniProtKB-SubCell"/>
</dbReference>
<keyword evidence="5" id="KW-0479">Metal-binding</keyword>
<dbReference type="PANTHER" id="PTHR22930:SF269">
    <property type="entry name" value="NUCLEASE HARBI1-LIKE PROTEIN"/>
    <property type="match status" value="1"/>
</dbReference>
<accession>A0A9J7MVB0</accession>
<proteinExistence type="inferred from homology"/>
<sequence length="440" mass="50735">MQQQGELIPPDRLRRARIASLRLRIHLLHRRKQAVVAALLAEDEARARRRNRTCWVKPWLQRRVLQGQYDNLMQELMRESHGDFRNYLRLDAEMFREILDRISPRINKKFYCRPPLSPGLKLAVTLRFLATGNSYNSLSYSFRIAVNTISLFVPEVCAAIVEEYREEQFATPSTPDQWKVVAENFASRWNFPHCCGALDGKHVAMRKPPQGGSHYYNYKGFHSIVIMALVDANYKFLWANVGAEGSTSDAAIFQLSTLRQGLQEGTIGLPPPDDLPDDDRETPYYIIGDDAFPLREWLMKPFSMRNLAHNQRIFNYRLSRARRVVENAFGILASRFRVLLTTMNVLPRNAECITKACLVMHNIMRDRFPALQNEELGQDVEGMVVPGSWRDAGVLRDCHQEGATGERASRKGRMLRQYLMHYVNNEAGSVPWQEEAIRLV</sequence>
<reference evidence="10" key="2">
    <citation type="submission" date="2025-08" db="UniProtKB">
        <authorList>
            <consortium name="RefSeq"/>
        </authorList>
    </citation>
    <scope>IDENTIFICATION</scope>
    <source>
        <strain evidence="10">S238N-H82</strain>
        <tissue evidence="10">Testes</tissue>
    </source>
</reference>
<evidence type="ECO:0000313" key="9">
    <source>
        <dbReference type="Proteomes" id="UP000001554"/>
    </source>
</evidence>
<comment type="cofactor">
    <cofactor evidence="1">
        <name>a divalent metal cation</name>
        <dbReference type="ChEBI" id="CHEBI:60240"/>
    </cofactor>
</comment>
<comment type="subcellular location">
    <subcellularLocation>
        <location evidence="2">Nucleus</location>
    </subcellularLocation>
</comment>
<keyword evidence="9" id="KW-1185">Reference proteome</keyword>
<comment type="similarity">
    <text evidence="3">Belongs to the HARBI1 family.</text>
</comment>
<evidence type="ECO:0000256" key="4">
    <source>
        <dbReference type="ARBA" id="ARBA00022722"/>
    </source>
</evidence>
<evidence type="ECO:0000256" key="7">
    <source>
        <dbReference type="ARBA" id="ARBA00023242"/>
    </source>
</evidence>
<evidence type="ECO:0000256" key="2">
    <source>
        <dbReference type="ARBA" id="ARBA00004123"/>
    </source>
</evidence>
<dbReference type="OMA" id="AEYKFNF"/>
<evidence type="ECO:0000256" key="5">
    <source>
        <dbReference type="ARBA" id="ARBA00022723"/>
    </source>
</evidence>
<dbReference type="InterPro" id="IPR045249">
    <property type="entry name" value="HARBI1-like"/>
</dbReference>
<dbReference type="InterPro" id="IPR027806">
    <property type="entry name" value="HARBI1_dom"/>
</dbReference>
<feature type="domain" description="DDE Tnp4" evidence="8">
    <location>
        <begin position="198"/>
        <end position="362"/>
    </location>
</feature>
<name>A0A9J7MVB0_BRAFL</name>
<gene>
    <name evidence="10" type="primary">LOC118418260</name>
</gene>
<evidence type="ECO:0000256" key="3">
    <source>
        <dbReference type="ARBA" id="ARBA00006958"/>
    </source>
</evidence>
<dbReference type="GeneID" id="118418260"/>
<evidence type="ECO:0000313" key="10">
    <source>
        <dbReference type="RefSeq" id="XP_035679999.1"/>
    </source>
</evidence>
<evidence type="ECO:0000259" key="8">
    <source>
        <dbReference type="Pfam" id="PF13359"/>
    </source>
</evidence>